<dbReference type="RefSeq" id="WP_038601882.1">
    <property type="nucleotide sequence ID" value="NZ_CP007452.1"/>
</dbReference>
<dbReference type="Proteomes" id="UP000019591">
    <property type="component" value="Chromosome"/>
</dbReference>
<dbReference type="PANTHER" id="PTHR11088">
    <property type="entry name" value="TRNA DIMETHYLALLYLTRANSFERASE"/>
    <property type="match status" value="1"/>
</dbReference>
<evidence type="ECO:0000313" key="15">
    <source>
        <dbReference type="Proteomes" id="UP000019591"/>
    </source>
</evidence>
<evidence type="ECO:0000256" key="6">
    <source>
        <dbReference type="ARBA" id="ARBA00022741"/>
    </source>
</evidence>
<evidence type="ECO:0000256" key="5">
    <source>
        <dbReference type="ARBA" id="ARBA00022694"/>
    </source>
</evidence>
<protein>
    <recommendedName>
        <fullName evidence="10">tRNA dimethylallyltransferase</fullName>
        <ecNumber evidence="10">2.5.1.75</ecNumber>
    </recommendedName>
    <alternativeName>
        <fullName evidence="10">Dimethylallyl diphosphate:tRNA dimethylallyltransferase</fullName>
        <shortName evidence="10">DMAPP:tRNA dimethylallyltransferase</shortName>
        <shortName evidence="10">DMATase</shortName>
    </alternativeName>
    <alternativeName>
        <fullName evidence="10">Isopentenyl-diphosphate:tRNA isopentenyltransferase</fullName>
        <shortName evidence="10">IPP transferase</shortName>
        <shortName evidence="10">IPPT</shortName>
        <shortName evidence="10">IPTase</shortName>
    </alternativeName>
</protein>
<evidence type="ECO:0000256" key="12">
    <source>
        <dbReference type="RuleBase" id="RU003784"/>
    </source>
</evidence>
<keyword evidence="15" id="KW-1185">Reference proteome</keyword>
<dbReference type="InterPro" id="IPR039657">
    <property type="entry name" value="Dimethylallyltransferase"/>
</dbReference>
<keyword evidence="7 10" id="KW-0067">ATP-binding</keyword>
<feature type="region of interest" description="Interaction with substrate tRNA" evidence="10">
    <location>
        <begin position="36"/>
        <end position="39"/>
    </location>
</feature>
<evidence type="ECO:0000313" key="14">
    <source>
        <dbReference type="EMBL" id="AHM56591.1"/>
    </source>
</evidence>
<dbReference type="PANTHER" id="PTHR11088:SF60">
    <property type="entry name" value="TRNA DIMETHYLALLYLTRANSFERASE"/>
    <property type="match status" value="1"/>
</dbReference>
<dbReference type="GO" id="GO:0006400">
    <property type="term" value="P:tRNA modification"/>
    <property type="evidence" value="ECO:0007669"/>
    <property type="project" value="TreeGrafter"/>
</dbReference>
<evidence type="ECO:0000256" key="4">
    <source>
        <dbReference type="ARBA" id="ARBA00022679"/>
    </source>
</evidence>
<evidence type="ECO:0000256" key="1">
    <source>
        <dbReference type="ARBA" id="ARBA00001946"/>
    </source>
</evidence>
<dbReference type="HOGENOM" id="CLU_032616_0_1_9"/>
<dbReference type="InterPro" id="IPR018022">
    <property type="entry name" value="IPT"/>
</dbReference>
<evidence type="ECO:0000256" key="2">
    <source>
        <dbReference type="ARBA" id="ARBA00003213"/>
    </source>
</evidence>
<dbReference type="Pfam" id="PF01715">
    <property type="entry name" value="IPPT"/>
    <property type="match status" value="1"/>
</dbReference>
<sequence length="315" mass="35907">MQKIPVIIIAGPTAVGKTRLSIEIAKHFNSSIISADSMQVYRQMDIGTAKPTADEMQGIRHFLIDEIDPWDDFSVAEYRRLACSYIDKISGDGKIPVVVGGTGLYINAIMYDMDFSGSSSNEDLRKDLSEYAQEHGAESLYSRLLELSPESAAGIHPNNVKRVIRALEIFYETGEGKKDFKSVPKLSDRYLPILIVLSRDRKRLYELIDLRVDMMMEAGLLEEVKSLITNGCDKNMVSMKGIGYKEIINYLEGLCTLEEAVAQIKMGSRRYAKRQLTWFRRYEFAKWIDVGEFEDHSSLLRFAIDYIEDILKKEK</sequence>
<feature type="binding site" evidence="10">
    <location>
        <begin position="13"/>
        <end position="18"/>
    </location>
    <ligand>
        <name>substrate</name>
    </ligand>
</feature>
<comment type="caution">
    <text evidence="10">Lacks conserved residue(s) required for the propagation of feature annotation.</text>
</comment>
<feature type="site" description="Interaction with substrate tRNA" evidence="10">
    <location>
        <position position="102"/>
    </location>
</feature>
<evidence type="ECO:0000256" key="13">
    <source>
        <dbReference type="RuleBase" id="RU003785"/>
    </source>
</evidence>
<gene>
    <name evidence="10 14" type="primary">miaA</name>
    <name evidence="14" type="ORF">EAL2_c12960</name>
</gene>
<dbReference type="Gene3D" id="1.10.20.140">
    <property type="match status" value="1"/>
</dbReference>
<evidence type="ECO:0000256" key="7">
    <source>
        <dbReference type="ARBA" id="ARBA00022840"/>
    </source>
</evidence>
<comment type="catalytic activity">
    <reaction evidence="9 10 11">
        <text>adenosine(37) in tRNA + dimethylallyl diphosphate = N(6)-dimethylallyladenosine(37) in tRNA + diphosphate</text>
        <dbReference type="Rhea" id="RHEA:26482"/>
        <dbReference type="Rhea" id="RHEA-COMP:10162"/>
        <dbReference type="Rhea" id="RHEA-COMP:10375"/>
        <dbReference type="ChEBI" id="CHEBI:33019"/>
        <dbReference type="ChEBI" id="CHEBI:57623"/>
        <dbReference type="ChEBI" id="CHEBI:74411"/>
        <dbReference type="ChEBI" id="CHEBI:74415"/>
        <dbReference type="EC" id="2.5.1.75"/>
    </reaction>
</comment>
<dbReference type="STRING" id="1286171.EAL2_c12960"/>
<keyword evidence="4 10" id="KW-0808">Transferase</keyword>
<organism evidence="14 15">
    <name type="scientific">Peptoclostridium acidaminophilum DSM 3953</name>
    <dbReference type="NCBI Taxonomy" id="1286171"/>
    <lineage>
        <taxon>Bacteria</taxon>
        <taxon>Bacillati</taxon>
        <taxon>Bacillota</taxon>
        <taxon>Clostridia</taxon>
        <taxon>Peptostreptococcales</taxon>
        <taxon>Peptoclostridiaceae</taxon>
        <taxon>Peptoclostridium</taxon>
    </lineage>
</organism>
<dbReference type="AlphaFoldDB" id="W8U6Q2"/>
<dbReference type="SUPFAM" id="SSF52540">
    <property type="entry name" value="P-loop containing nucleoside triphosphate hydrolases"/>
    <property type="match status" value="1"/>
</dbReference>
<dbReference type="GO" id="GO:0005524">
    <property type="term" value="F:ATP binding"/>
    <property type="evidence" value="ECO:0007669"/>
    <property type="project" value="UniProtKB-UniRule"/>
</dbReference>
<evidence type="ECO:0000256" key="11">
    <source>
        <dbReference type="RuleBase" id="RU003783"/>
    </source>
</evidence>
<dbReference type="KEGG" id="eac:EAL2_c12960"/>
<dbReference type="EC" id="2.5.1.75" evidence="10"/>
<dbReference type="HAMAP" id="MF_00185">
    <property type="entry name" value="IPP_trans"/>
    <property type="match status" value="1"/>
</dbReference>
<dbReference type="GO" id="GO:0052381">
    <property type="term" value="F:tRNA dimethylallyltransferase activity"/>
    <property type="evidence" value="ECO:0007669"/>
    <property type="project" value="UniProtKB-UniRule"/>
</dbReference>
<dbReference type="EMBL" id="CP007452">
    <property type="protein sequence ID" value="AHM56591.1"/>
    <property type="molecule type" value="Genomic_DNA"/>
</dbReference>
<dbReference type="eggNOG" id="COG0324">
    <property type="taxonomic scope" value="Bacteria"/>
</dbReference>
<comment type="function">
    <text evidence="2 10 12">Catalyzes the transfer of a dimethylallyl group onto the adenine at position 37 in tRNAs that read codons beginning with uridine, leading to the formation of N6-(dimethylallyl)adenosine (i(6)A).</text>
</comment>
<comment type="subunit">
    <text evidence="10">Monomer.</text>
</comment>
<feature type="site" description="Interaction with substrate tRNA" evidence="10">
    <location>
        <position position="125"/>
    </location>
</feature>
<reference evidence="14 15" key="1">
    <citation type="journal article" date="2014" name="Genome Announc.">
        <title>Complete Genome Sequence of Amino Acid-Utilizing Eubacterium acidaminophilum al-2 (DSM 3953).</title>
        <authorList>
            <person name="Poehlein A."/>
            <person name="Andreesen J.R."/>
            <person name="Daniel R."/>
        </authorList>
    </citation>
    <scope>NUCLEOTIDE SEQUENCE [LARGE SCALE GENOMIC DNA]</scope>
    <source>
        <strain evidence="14 15">DSM 3953</strain>
    </source>
</reference>
<accession>W8U6Q2</accession>
<proteinExistence type="inferred from homology"/>
<dbReference type="Gene3D" id="3.40.50.300">
    <property type="entry name" value="P-loop containing nucleotide triphosphate hydrolases"/>
    <property type="match status" value="1"/>
</dbReference>
<dbReference type="InterPro" id="IPR027417">
    <property type="entry name" value="P-loop_NTPase"/>
</dbReference>
<keyword evidence="6 10" id="KW-0547">Nucleotide-binding</keyword>
<evidence type="ECO:0000256" key="9">
    <source>
        <dbReference type="ARBA" id="ARBA00049563"/>
    </source>
</evidence>
<keyword evidence="5 10" id="KW-0819">tRNA processing</keyword>
<dbReference type="NCBIfam" id="TIGR00174">
    <property type="entry name" value="miaA"/>
    <property type="match status" value="1"/>
</dbReference>
<name>W8U6Q2_PEPAC</name>
<comment type="cofactor">
    <cofactor evidence="1 10">
        <name>Mg(2+)</name>
        <dbReference type="ChEBI" id="CHEBI:18420"/>
    </cofactor>
</comment>
<comment type="similarity">
    <text evidence="3 10 13">Belongs to the IPP transferase family.</text>
</comment>
<dbReference type="PATRIC" id="fig|1286171.3.peg.1245"/>
<evidence type="ECO:0000256" key="8">
    <source>
        <dbReference type="ARBA" id="ARBA00022842"/>
    </source>
</evidence>
<keyword evidence="8 10" id="KW-0460">Magnesium</keyword>
<dbReference type="OrthoDB" id="9776390at2"/>
<evidence type="ECO:0000256" key="10">
    <source>
        <dbReference type="HAMAP-Rule" id="MF_00185"/>
    </source>
</evidence>
<feature type="binding site" evidence="10">
    <location>
        <begin position="11"/>
        <end position="18"/>
    </location>
    <ligand>
        <name>ATP</name>
        <dbReference type="ChEBI" id="CHEBI:30616"/>
    </ligand>
</feature>
<evidence type="ECO:0000256" key="3">
    <source>
        <dbReference type="ARBA" id="ARBA00005842"/>
    </source>
</evidence>